<name>X1UQW1_9ZZZZ</name>
<protein>
    <submittedName>
        <fullName evidence="1">Uncharacterized protein</fullName>
    </submittedName>
</protein>
<feature type="non-terminal residue" evidence="1">
    <location>
        <position position="1"/>
    </location>
</feature>
<evidence type="ECO:0000313" key="1">
    <source>
        <dbReference type="EMBL" id="GAI94749.1"/>
    </source>
</evidence>
<reference evidence="1" key="1">
    <citation type="journal article" date="2014" name="Front. Microbiol.">
        <title>High frequency of phylogenetically diverse reductive dehalogenase-homologous genes in deep subseafloor sedimentary metagenomes.</title>
        <authorList>
            <person name="Kawai M."/>
            <person name="Futagami T."/>
            <person name="Toyoda A."/>
            <person name="Takaki Y."/>
            <person name="Nishi S."/>
            <person name="Hori S."/>
            <person name="Arai W."/>
            <person name="Tsubouchi T."/>
            <person name="Morono Y."/>
            <person name="Uchiyama I."/>
            <person name="Ito T."/>
            <person name="Fujiyama A."/>
            <person name="Inagaki F."/>
            <person name="Takami H."/>
        </authorList>
    </citation>
    <scope>NUCLEOTIDE SEQUENCE</scope>
    <source>
        <strain evidence="1">Expedition CK06-06</strain>
    </source>
</reference>
<accession>X1UQW1</accession>
<proteinExistence type="predicted"/>
<sequence>HSDLICNYKNDLIEALGVEKKEENLVGLIQLLKKCLDYSFENLYNLRTIIIPLINRFYSREQTKTYSELLSYVKNVFPLVNDLITEGMDKKELTNAIQNTFLMKRNIFFTPPDEIVGQTKKFLQNLKNSSRKDLKIYFYVRKQEKKIHIYELEKEKLVGVFLKKDNLQKKQLLKIFSPIIDTEQELRLFLNTLIKLEHIKGFYSKLGYFYSYNNLKSELIGKFQEKGMVNLKKYNHLPPDFVSGIIKDISNSTKRVFLIGKNNAAYYSLKKIQQ</sequence>
<dbReference type="EMBL" id="BARW01019391">
    <property type="protein sequence ID" value="GAI94749.1"/>
    <property type="molecule type" value="Genomic_DNA"/>
</dbReference>
<dbReference type="AlphaFoldDB" id="X1UQW1"/>
<feature type="non-terminal residue" evidence="1">
    <location>
        <position position="274"/>
    </location>
</feature>
<comment type="caution">
    <text evidence="1">The sequence shown here is derived from an EMBL/GenBank/DDBJ whole genome shotgun (WGS) entry which is preliminary data.</text>
</comment>
<organism evidence="1">
    <name type="scientific">marine sediment metagenome</name>
    <dbReference type="NCBI Taxonomy" id="412755"/>
    <lineage>
        <taxon>unclassified sequences</taxon>
        <taxon>metagenomes</taxon>
        <taxon>ecological metagenomes</taxon>
    </lineage>
</organism>
<gene>
    <name evidence="1" type="ORF">S12H4_32975</name>
</gene>